<proteinExistence type="predicted"/>
<name>A0ABT7XRZ2_9NEIS</name>
<sequence>MSDNLSLADTFNLKHTTDLTELIERVTVAKEQLAALRSDAQQLAGGAALVARIDAIVGLFDQ</sequence>
<comment type="caution">
    <text evidence="1">The sequence shown here is derived from an EMBL/GenBank/DDBJ whole genome shotgun (WGS) entry which is preliminary data.</text>
</comment>
<protein>
    <recommendedName>
        <fullName evidence="3">DUF904 domain-containing protein</fullName>
    </recommendedName>
</protein>
<dbReference type="EMBL" id="JAUEDK010000036">
    <property type="protein sequence ID" value="MDN0076558.1"/>
    <property type="molecule type" value="Genomic_DNA"/>
</dbReference>
<dbReference type="RefSeq" id="WP_289831210.1">
    <property type="nucleotide sequence ID" value="NZ_JAUEDK010000036.1"/>
</dbReference>
<organism evidence="1 2">
    <name type="scientific">Crenobacter oryzisoli</name>
    <dbReference type="NCBI Taxonomy" id="3056844"/>
    <lineage>
        <taxon>Bacteria</taxon>
        <taxon>Pseudomonadati</taxon>
        <taxon>Pseudomonadota</taxon>
        <taxon>Betaproteobacteria</taxon>
        <taxon>Neisseriales</taxon>
        <taxon>Neisseriaceae</taxon>
        <taxon>Crenobacter</taxon>
    </lineage>
</organism>
<dbReference type="Proteomes" id="UP001168540">
    <property type="component" value="Unassembled WGS sequence"/>
</dbReference>
<evidence type="ECO:0000313" key="2">
    <source>
        <dbReference type="Proteomes" id="UP001168540"/>
    </source>
</evidence>
<keyword evidence="2" id="KW-1185">Reference proteome</keyword>
<gene>
    <name evidence="1" type="ORF">QU481_16955</name>
</gene>
<evidence type="ECO:0008006" key="3">
    <source>
        <dbReference type="Google" id="ProtNLM"/>
    </source>
</evidence>
<reference evidence="1" key="1">
    <citation type="submission" date="2023-06" db="EMBL/GenBank/DDBJ databases">
        <authorList>
            <person name="Zhang S."/>
        </authorList>
    </citation>
    <scope>NUCLEOTIDE SEQUENCE</scope>
    <source>
        <strain evidence="1">SG2303</strain>
    </source>
</reference>
<accession>A0ABT7XRZ2</accession>
<evidence type="ECO:0000313" key="1">
    <source>
        <dbReference type="EMBL" id="MDN0076558.1"/>
    </source>
</evidence>